<dbReference type="SUPFAM" id="SSF55048">
    <property type="entry name" value="Probable ACP-binding domain of malonyl-CoA ACP transacylase"/>
    <property type="match status" value="1"/>
</dbReference>
<keyword evidence="3" id="KW-0808">Transferase</keyword>
<dbReference type="Gene3D" id="3.40.50.720">
    <property type="entry name" value="NAD(P)-binding Rossmann-like Domain"/>
    <property type="match status" value="1"/>
</dbReference>
<dbReference type="SMART" id="SM00822">
    <property type="entry name" value="PKS_KR"/>
    <property type="match status" value="1"/>
</dbReference>
<dbReference type="PROSITE" id="PS52004">
    <property type="entry name" value="KS3_2"/>
    <property type="match status" value="1"/>
</dbReference>
<keyword evidence="2" id="KW-0597">Phosphoprotein</keyword>
<dbReference type="PROSITE" id="PS00606">
    <property type="entry name" value="KS3_1"/>
    <property type="match status" value="1"/>
</dbReference>
<dbReference type="SMART" id="SM00827">
    <property type="entry name" value="PKS_AT"/>
    <property type="match status" value="1"/>
</dbReference>
<dbReference type="Pfam" id="PF00975">
    <property type="entry name" value="Thioesterase"/>
    <property type="match status" value="1"/>
</dbReference>
<dbReference type="SUPFAM" id="SSF53474">
    <property type="entry name" value="alpha/beta-Hydrolases"/>
    <property type="match status" value="1"/>
</dbReference>
<dbReference type="InterPro" id="IPR016039">
    <property type="entry name" value="Thiolase-like"/>
</dbReference>
<dbReference type="Pfam" id="PF08659">
    <property type="entry name" value="KR"/>
    <property type="match status" value="1"/>
</dbReference>
<dbReference type="InterPro" id="IPR009081">
    <property type="entry name" value="PP-bd_ACP"/>
</dbReference>
<dbReference type="RefSeq" id="WP_394842050.1">
    <property type="nucleotide sequence ID" value="NZ_CP089982.1"/>
</dbReference>
<accession>A0ABZ2K2S6</accession>
<dbReference type="Pfam" id="PF00698">
    <property type="entry name" value="Acyl_transf_1"/>
    <property type="match status" value="1"/>
</dbReference>
<dbReference type="PANTHER" id="PTHR43775:SF37">
    <property type="entry name" value="SI:DKEY-61P9.11"/>
    <property type="match status" value="1"/>
</dbReference>
<dbReference type="Pfam" id="PF00550">
    <property type="entry name" value="PP-binding"/>
    <property type="match status" value="1"/>
</dbReference>
<reference evidence="6 7" key="1">
    <citation type="submission" date="2021-12" db="EMBL/GenBank/DDBJ databases">
        <title>Discovery of the Pendulisporaceae a myxobacterial family with distinct sporulation behavior and unique specialized metabolism.</title>
        <authorList>
            <person name="Garcia R."/>
            <person name="Popoff A."/>
            <person name="Bader C.D."/>
            <person name="Loehr J."/>
            <person name="Walesch S."/>
            <person name="Walt C."/>
            <person name="Boldt J."/>
            <person name="Bunk B."/>
            <person name="Haeckl F.J.F.P.J."/>
            <person name="Gunesch A.P."/>
            <person name="Birkelbach J."/>
            <person name="Nuebel U."/>
            <person name="Pietschmann T."/>
            <person name="Bach T."/>
            <person name="Mueller R."/>
        </authorList>
    </citation>
    <scope>NUCLEOTIDE SEQUENCE [LARGE SCALE GENOMIC DNA]</scope>
    <source>
        <strain evidence="6 7">MSr12523</strain>
    </source>
</reference>
<dbReference type="InterPro" id="IPR036736">
    <property type="entry name" value="ACP-like_sf"/>
</dbReference>
<dbReference type="Pfam" id="PF00109">
    <property type="entry name" value="ketoacyl-synt"/>
    <property type="match status" value="1"/>
</dbReference>
<dbReference type="InterPro" id="IPR050091">
    <property type="entry name" value="PKS_NRPS_Biosynth_Enz"/>
</dbReference>
<dbReference type="InterPro" id="IPR029058">
    <property type="entry name" value="AB_hydrolase_fold"/>
</dbReference>
<dbReference type="InterPro" id="IPR013968">
    <property type="entry name" value="PKS_KR"/>
</dbReference>
<dbReference type="Proteomes" id="UP001379533">
    <property type="component" value="Chromosome"/>
</dbReference>
<evidence type="ECO:0000256" key="3">
    <source>
        <dbReference type="ARBA" id="ARBA00022679"/>
    </source>
</evidence>
<dbReference type="InterPro" id="IPR036291">
    <property type="entry name" value="NAD(P)-bd_dom_sf"/>
</dbReference>
<dbReference type="CDD" id="cd08955">
    <property type="entry name" value="KR_2_FAS_SDR_x"/>
    <property type="match status" value="1"/>
</dbReference>
<sequence>MATEAMMREPIAIVGLACRFPGASDAGAYWQLLDEGRDAITEIPASRWSIEDLYDPVPGRLGKTSSRFGGFLDDVDRFDATFFGITPREARAMDPQQRLMLEIAWEALEDAGAVASSLSGSRTGVFLGATTWDYNKIANTDVRFMDAHASTGTVLCILANRLSYLLNLRGPSMAVDTACSSSLTAVHLACSSLRSGESHLALAGGINLILSPETSIVLSQARMLSPDGRCKAFDETANGYVRSEGCGILVLKRESDARRDGDRIHALIRGTAINQDGLSNGLSAPNGLAQQDVIRTALENAGVAETEISYVETHGTGTPLGDPIEVAALVAVLGANRPSDRPCGLGSVKTNIGHTEAAAGIAGLIKVVLSMQHGTIPRHIHLTSLNPKVRALMAQTPFYIPTEARPWVSETPRRASVSSFGFGGANAHVVLEESPGEAPRPESVDRSSLLPLSAKDQRALRALAARFAEFLRTTAESLEDICFTAGVRRTHHAHRLAITAGSKVEAAEALDTLAREAETRPALRRPKVVFVFSGQGSQWAGMGRALLQSEPVFREAVERCAAAMEAYFDAPLAELLSRELSEAESLDPARVQPMLFAMQVGLAALWASWGVKPDAVVGHSMGEVAAACVAGSLCLEDAARVICIRSRLVGRTSGKGGMLHVELSRADTETLLAHYEGRLSVAASNGPTTTLVSGDRMALSELQGVLERRDVFARPVKVDYASHSAQMDPIRSELLALLGSVRPRAPEVRFASTTVLGDEVPRLDAAYWWKNLRQPVLFAERVGTLRESGFATYVEISPHPVLTAALQGIVPNGTVVGTLRRQEEPRASMLQTLGALHTRGYPVSFEALSRPAARHASLPSYPWQRERYWLGGDEPRPADTRPAEPAPKSTDACLFEVAWLEDAAQGVPLPRGTWLVVDDGDGEPFCREVRSRGDRCIRVSSNPNEPLDMARLLHEITSPVVAVVFLSGYDCGTVLHGVQAMAGKEWDEPPRLWLVTRGMSDAPTDALAGAIWGMGLTVARELPEFRCTLLDLEHGASSECAYGEIVRGAGEERIALRGGVPHVARLRAFSSGVRDTKAHVRPDATYVLSGGLGSLGLLVAQWLVDRGGRNLVLLGRSAPTEEAERVLSDLRSHGVDVRVAAVDVADADAVQKLFTQWPAALPPVRGVFHLAAALEDGTLLHLSAKHFSGPAFTSKALGAWNLHRATEGMNLDWFVLFSSASSVFGAPGIANYAAANASLDALARMRRTRGLPAVSINWGPWAGQGFAAAKHREDRLAAQGIGSLSPTEALSCLEEILASNASNVIAARFARRPASLRGPLARFVEHLEIGTSTAPVAVDMASIEPAQRLEHLQKLVCARIARSTDIPASRIPMHETFYGLGMDSLLLLELRNGLEADLGLYVPMTILARHPTPESLAQYLLSKIAAAPLRAPDTSGSRIVRAVVRPNARLRLFCFPAAGESAFAFRHWHNALPDWVDVCAIELPGREARAGEAPCASMTELLDDVMAGIEGELDRPFALFGTSLGSLVAYETALRIHREHGIWPKKFFVAAFPPPAVVRQTKSGISEREWLRLLAPDAPERDDALSVLAADVRVGFTWNRTIDPRLGCPITAFEGAHDHITEASLEGWQEYAGGAFARKVLPGGHMFTQTHEREFLSRLREEVENDDIE</sequence>
<dbReference type="InterPro" id="IPR001227">
    <property type="entry name" value="Ac_transferase_dom_sf"/>
</dbReference>
<dbReference type="InterPro" id="IPR016036">
    <property type="entry name" value="Malonyl_transacylase_ACP-bd"/>
</dbReference>
<organism evidence="6 7">
    <name type="scientific">Pendulispora brunnea</name>
    <dbReference type="NCBI Taxonomy" id="2905690"/>
    <lineage>
        <taxon>Bacteria</taxon>
        <taxon>Pseudomonadati</taxon>
        <taxon>Myxococcota</taxon>
        <taxon>Myxococcia</taxon>
        <taxon>Myxococcales</taxon>
        <taxon>Sorangiineae</taxon>
        <taxon>Pendulisporaceae</taxon>
        <taxon>Pendulispora</taxon>
    </lineage>
</organism>
<dbReference type="SUPFAM" id="SSF51735">
    <property type="entry name" value="NAD(P)-binding Rossmann-fold domains"/>
    <property type="match status" value="2"/>
</dbReference>
<keyword evidence="1" id="KW-0596">Phosphopantetheine</keyword>
<dbReference type="InterPro" id="IPR057326">
    <property type="entry name" value="KR_dom"/>
</dbReference>
<dbReference type="InterPro" id="IPR018201">
    <property type="entry name" value="Ketoacyl_synth_AS"/>
</dbReference>
<feature type="domain" description="Carrier" evidence="4">
    <location>
        <begin position="1347"/>
        <end position="1424"/>
    </location>
</feature>
<dbReference type="PROSITE" id="PS50075">
    <property type="entry name" value="CARRIER"/>
    <property type="match status" value="1"/>
</dbReference>
<evidence type="ECO:0000313" key="6">
    <source>
        <dbReference type="EMBL" id="WXA91430.1"/>
    </source>
</evidence>
<dbReference type="CDD" id="cd00833">
    <property type="entry name" value="PKS"/>
    <property type="match status" value="1"/>
</dbReference>
<dbReference type="SUPFAM" id="SSF53901">
    <property type="entry name" value="Thiolase-like"/>
    <property type="match status" value="1"/>
</dbReference>
<dbReference type="InterPro" id="IPR014030">
    <property type="entry name" value="Ketoacyl_synth_N"/>
</dbReference>
<gene>
    <name evidence="6" type="ORF">LZC95_33855</name>
</gene>
<dbReference type="Pfam" id="PF22621">
    <property type="entry name" value="CurL-like_PKS_C"/>
    <property type="match status" value="1"/>
</dbReference>
<dbReference type="Pfam" id="PF02801">
    <property type="entry name" value="Ketoacyl-synt_C"/>
    <property type="match status" value="1"/>
</dbReference>
<dbReference type="SUPFAM" id="SSF52151">
    <property type="entry name" value="FabD/lysophospholipase-like"/>
    <property type="match status" value="1"/>
</dbReference>
<dbReference type="InterPro" id="IPR006162">
    <property type="entry name" value="Ppantetheine_attach_site"/>
</dbReference>
<dbReference type="Gene3D" id="3.40.47.10">
    <property type="match status" value="1"/>
</dbReference>
<dbReference type="SMART" id="SM00825">
    <property type="entry name" value="PKS_KS"/>
    <property type="match status" value="1"/>
</dbReference>
<dbReference type="InterPro" id="IPR020841">
    <property type="entry name" value="PKS_Beta-ketoAc_synthase_dom"/>
</dbReference>
<dbReference type="Gene3D" id="3.40.50.1820">
    <property type="entry name" value="alpha/beta hydrolase"/>
    <property type="match status" value="1"/>
</dbReference>
<evidence type="ECO:0000259" key="4">
    <source>
        <dbReference type="PROSITE" id="PS50075"/>
    </source>
</evidence>
<evidence type="ECO:0000259" key="5">
    <source>
        <dbReference type="PROSITE" id="PS52004"/>
    </source>
</evidence>
<evidence type="ECO:0000256" key="1">
    <source>
        <dbReference type="ARBA" id="ARBA00022450"/>
    </source>
</evidence>
<evidence type="ECO:0000313" key="7">
    <source>
        <dbReference type="Proteomes" id="UP001379533"/>
    </source>
</evidence>
<evidence type="ECO:0000256" key="2">
    <source>
        <dbReference type="ARBA" id="ARBA00022553"/>
    </source>
</evidence>
<dbReference type="InterPro" id="IPR014031">
    <property type="entry name" value="Ketoacyl_synth_C"/>
</dbReference>
<dbReference type="InterPro" id="IPR014043">
    <property type="entry name" value="Acyl_transferase_dom"/>
</dbReference>
<dbReference type="SMART" id="SM00823">
    <property type="entry name" value="PKS_PP"/>
    <property type="match status" value="1"/>
</dbReference>
<proteinExistence type="predicted"/>
<dbReference type="Gene3D" id="1.10.1200.10">
    <property type="entry name" value="ACP-like"/>
    <property type="match status" value="1"/>
</dbReference>
<name>A0ABZ2K2S6_9BACT</name>
<dbReference type="EMBL" id="CP089982">
    <property type="protein sequence ID" value="WXA91430.1"/>
    <property type="molecule type" value="Genomic_DNA"/>
</dbReference>
<dbReference type="InterPro" id="IPR016035">
    <property type="entry name" value="Acyl_Trfase/lysoPLipase"/>
</dbReference>
<dbReference type="Gene3D" id="3.40.366.10">
    <property type="entry name" value="Malonyl-Coenzyme A Acyl Carrier Protein, domain 2"/>
    <property type="match status" value="1"/>
</dbReference>
<dbReference type="Gene3D" id="3.30.70.3290">
    <property type="match status" value="1"/>
</dbReference>
<dbReference type="PANTHER" id="PTHR43775">
    <property type="entry name" value="FATTY ACID SYNTHASE"/>
    <property type="match status" value="1"/>
</dbReference>
<feature type="domain" description="Ketosynthase family 3 (KS3)" evidence="5">
    <location>
        <begin position="8"/>
        <end position="433"/>
    </location>
</feature>
<keyword evidence="7" id="KW-1185">Reference proteome</keyword>
<dbReference type="PROSITE" id="PS00012">
    <property type="entry name" value="PHOSPHOPANTETHEINE"/>
    <property type="match status" value="1"/>
</dbReference>
<dbReference type="InterPro" id="IPR020806">
    <property type="entry name" value="PKS_PP-bd"/>
</dbReference>
<protein>
    <submittedName>
        <fullName evidence="6">SDR family oxidoreductase</fullName>
    </submittedName>
</protein>
<dbReference type="InterPro" id="IPR001031">
    <property type="entry name" value="Thioesterase"/>
</dbReference>